<dbReference type="Pfam" id="PF00443">
    <property type="entry name" value="UCH"/>
    <property type="match status" value="1"/>
</dbReference>
<dbReference type="InterPro" id="IPR038765">
    <property type="entry name" value="Papain-like_cys_pep_sf"/>
</dbReference>
<dbReference type="InterPro" id="IPR018200">
    <property type="entry name" value="USP_CS"/>
</dbReference>
<dbReference type="Proteomes" id="UP001648503">
    <property type="component" value="Unassembled WGS sequence"/>
</dbReference>
<evidence type="ECO:0000256" key="3">
    <source>
        <dbReference type="ARBA" id="ARBA00012759"/>
    </source>
</evidence>
<keyword evidence="4" id="KW-0645">Protease</keyword>
<dbReference type="InterPro" id="IPR050185">
    <property type="entry name" value="Ub_carboxyl-term_hydrolase"/>
</dbReference>
<gene>
    <name evidence="10" type="ORF">BASA50_006690</name>
</gene>
<dbReference type="EMBL" id="JAFCIX010000335">
    <property type="protein sequence ID" value="KAH6594443.1"/>
    <property type="molecule type" value="Genomic_DNA"/>
</dbReference>
<comment type="similarity">
    <text evidence="2">Belongs to the peptidase C19 family.</text>
</comment>
<feature type="region of interest" description="Disordered" evidence="8">
    <location>
        <begin position="1"/>
        <end position="26"/>
    </location>
</feature>
<dbReference type="SUPFAM" id="SSF52821">
    <property type="entry name" value="Rhodanese/Cell cycle control phosphatase"/>
    <property type="match status" value="1"/>
</dbReference>
<feature type="region of interest" description="Disordered" evidence="8">
    <location>
        <begin position="512"/>
        <end position="545"/>
    </location>
</feature>
<evidence type="ECO:0000256" key="1">
    <source>
        <dbReference type="ARBA" id="ARBA00000707"/>
    </source>
</evidence>
<keyword evidence="7" id="KW-0788">Thiol protease</keyword>
<dbReference type="Gene3D" id="3.40.250.10">
    <property type="entry name" value="Rhodanese-like domain"/>
    <property type="match status" value="1"/>
</dbReference>
<dbReference type="CDD" id="cd02674">
    <property type="entry name" value="Peptidase_C19R"/>
    <property type="match status" value="1"/>
</dbReference>
<name>A0ABQ8FAN1_9FUNG</name>
<feature type="region of interest" description="Disordered" evidence="8">
    <location>
        <begin position="574"/>
        <end position="635"/>
    </location>
</feature>
<keyword evidence="5" id="KW-0833">Ubl conjugation pathway</keyword>
<comment type="catalytic activity">
    <reaction evidence="1">
        <text>Thiol-dependent hydrolysis of ester, thioester, amide, peptide and isopeptide bonds formed by the C-terminal Gly of ubiquitin (a 76-residue protein attached to proteins as an intracellular targeting signal).</text>
        <dbReference type="EC" id="3.4.19.12"/>
    </reaction>
</comment>
<comment type="caution">
    <text evidence="10">The sequence shown here is derived from an EMBL/GenBank/DDBJ whole genome shotgun (WGS) entry which is preliminary data.</text>
</comment>
<dbReference type="SUPFAM" id="SSF54001">
    <property type="entry name" value="Cysteine proteinases"/>
    <property type="match status" value="1"/>
</dbReference>
<feature type="compositionally biased region" description="Polar residues" evidence="8">
    <location>
        <begin position="574"/>
        <end position="583"/>
    </location>
</feature>
<evidence type="ECO:0000256" key="5">
    <source>
        <dbReference type="ARBA" id="ARBA00022786"/>
    </source>
</evidence>
<dbReference type="EC" id="3.4.19.12" evidence="3"/>
<feature type="domain" description="USP" evidence="9">
    <location>
        <begin position="904"/>
        <end position="1252"/>
    </location>
</feature>
<dbReference type="PROSITE" id="PS00972">
    <property type="entry name" value="USP_1"/>
    <property type="match status" value="1"/>
</dbReference>
<dbReference type="InterPro" id="IPR028889">
    <property type="entry name" value="USP"/>
</dbReference>
<evidence type="ECO:0000256" key="8">
    <source>
        <dbReference type="SAM" id="MobiDB-lite"/>
    </source>
</evidence>
<evidence type="ECO:0000313" key="10">
    <source>
        <dbReference type="EMBL" id="KAH6594443.1"/>
    </source>
</evidence>
<evidence type="ECO:0000256" key="7">
    <source>
        <dbReference type="ARBA" id="ARBA00022807"/>
    </source>
</evidence>
<dbReference type="PROSITE" id="PS50235">
    <property type="entry name" value="USP_3"/>
    <property type="match status" value="1"/>
</dbReference>
<dbReference type="Gene3D" id="1.20.58.80">
    <property type="entry name" value="Phosphotransferase system, lactose/cellobiose-type IIA subunit"/>
    <property type="match status" value="1"/>
</dbReference>
<reference evidence="10 11" key="1">
    <citation type="submission" date="2021-02" db="EMBL/GenBank/DDBJ databases">
        <title>Variation within the Batrachochytrium salamandrivorans European outbreak.</title>
        <authorList>
            <person name="Kelly M."/>
            <person name="Pasmans F."/>
            <person name="Shea T.P."/>
            <person name="Munoz J.F."/>
            <person name="Carranza S."/>
            <person name="Cuomo C.A."/>
            <person name="Martel A."/>
        </authorList>
    </citation>
    <scope>NUCLEOTIDE SEQUENCE [LARGE SCALE GENOMIC DNA]</scope>
    <source>
        <strain evidence="10 11">AMFP18/2</strain>
    </source>
</reference>
<evidence type="ECO:0000256" key="2">
    <source>
        <dbReference type="ARBA" id="ARBA00009085"/>
    </source>
</evidence>
<sequence length="1252" mass="138527">MGTEQLPARLDKPQTGRVPGTSASIPPPSYQDLIKLANTASLLTKPLAHSTRVWINASDKLLTEGKEDKARGDLAGAYIKLLKGISIALEVLPTHKDFNVNDMHYTSLRRKISPALIEAQELRSLIIDQTAEWERSHGRSQNSPPAQANPLEKERTMPYLASAAPQIPPLTMENSQWQISSPILTSQNSKASPEKDSSNFDQNSSLVYKVPSSYSLSQRSNSESTYSQGADFQDRIITSKQLFELLSTSSKSVLILDVRRKEEYILGHISWKRPHHPNPLAYGGVVNIEPEWLHMQELQAEDIRTFISSFCASSSKPTELFDARNVYDLIVLHDSSSQSMDNSSILSKLYRIIYDFEFSKIPKNRPVILEGGLSGWLTFISSQSLSKADWAEIGEGCGMAELGRVDNAAGLHLQASGAHQHATNEQSGMPRLPTIHPHSLNSAQPTVLPIRSPLAAHSTNPSSATNLHPKDFQRSPISPLPPSQLQQQDSHVICNPYEYIQQRSMSHISTTFPLSADSRNTNRSSPKSPMNSQHKNHTFQTSIPPPISTLYGLSQSPSSKSYTDGHLYARADSRLSSSQGSSHARTHDNSLNLVGMSSDMQPSSAGDHHEPISLKGNPFQSNFDGHSPKGSPPSSFYANQIQSTINSRTAYPSTEITVYPPVEYPSNSSVASRPITKEFDFESEIADFHAAYPELKSPTTDSPAIPPKPSFLASKDEGFNALHDTVHHMGAGGPRSTLAQQISPPMIPSKSKLVHQELTPSPDTSPFLSSSPRIDSASLSQIRHIPSSGPLPTPPLRIPPVLMPKPSSPFMVDYPIAPPRPQRPLAMRRTSSSSPSSSAAIQPMYYPPHILHSHNMSAPTPQYTDLHVPRAAALRHVNRPHISAITNGMDGLQLKMSSTEIGMAGLKNLGNTCFMNSIIQCLSGTTLLTRFFLTGTYRKFINRQNPLGSRGLMVDSYSSLMQSIWRAQESVVVPSEFKSVVSERLPLFAGNDQHDSQEFLSALLDALHEDLNIAQLGLQQTPRVMIMSKGGLLSSHQTNDKEAEQDTEGIPDEVLLEREWKAYRQRNKSIIVDTFQGLLKSCLRCLTCNKTSTTFNPFMYLSLPIPEKNRNGIKGGPVLLDDCLRLFVEEEILDGDNAWLCPRCKTRRRASKRLTIATLPDILLIHFKRFSFDGPFRNKVDTFVYFKPSGLDLTSYVMPKISHFGAPSEPSKSFSYNLFALSSEAAYILLYARDNADGDWKRWWCADPSSML</sequence>
<feature type="compositionally biased region" description="Polar residues" evidence="8">
    <location>
        <begin position="512"/>
        <end position="542"/>
    </location>
</feature>
<feature type="compositionally biased region" description="Polar residues" evidence="8">
    <location>
        <begin position="457"/>
        <end position="466"/>
    </location>
</feature>
<feature type="region of interest" description="Disordered" evidence="8">
    <location>
        <begin position="415"/>
        <end position="488"/>
    </location>
</feature>
<evidence type="ECO:0000256" key="6">
    <source>
        <dbReference type="ARBA" id="ARBA00022801"/>
    </source>
</evidence>
<keyword evidence="11" id="KW-1185">Reference proteome</keyword>
<evidence type="ECO:0000256" key="4">
    <source>
        <dbReference type="ARBA" id="ARBA00022670"/>
    </source>
</evidence>
<dbReference type="PANTHER" id="PTHR21646:SF95">
    <property type="entry name" value="UBIQUITIN CARBOXYL-TERMINAL HYDROLASE 4-RELATED"/>
    <property type="match status" value="1"/>
</dbReference>
<proteinExistence type="inferred from homology"/>
<evidence type="ECO:0000313" key="11">
    <source>
        <dbReference type="Proteomes" id="UP001648503"/>
    </source>
</evidence>
<dbReference type="InterPro" id="IPR036873">
    <property type="entry name" value="Rhodanese-like_dom_sf"/>
</dbReference>
<dbReference type="Gene3D" id="3.90.70.10">
    <property type="entry name" value="Cysteine proteinases"/>
    <property type="match status" value="1"/>
</dbReference>
<dbReference type="PANTHER" id="PTHR21646">
    <property type="entry name" value="UBIQUITIN CARBOXYL-TERMINAL HYDROLASE"/>
    <property type="match status" value="1"/>
</dbReference>
<protein>
    <recommendedName>
        <fullName evidence="3">ubiquitinyl hydrolase 1</fullName>
        <ecNumber evidence="3">3.4.19.12</ecNumber>
    </recommendedName>
</protein>
<accession>A0ABQ8FAN1</accession>
<keyword evidence="6" id="KW-0378">Hydrolase</keyword>
<evidence type="ECO:0000259" key="9">
    <source>
        <dbReference type="PROSITE" id="PS50235"/>
    </source>
</evidence>
<dbReference type="InterPro" id="IPR001394">
    <property type="entry name" value="Peptidase_C19_UCH"/>
</dbReference>
<organism evidence="10 11">
    <name type="scientific">Batrachochytrium salamandrivorans</name>
    <dbReference type="NCBI Taxonomy" id="1357716"/>
    <lineage>
        <taxon>Eukaryota</taxon>
        <taxon>Fungi</taxon>
        <taxon>Fungi incertae sedis</taxon>
        <taxon>Chytridiomycota</taxon>
        <taxon>Chytridiomycota incertae sedis</taxon>
        <taxon>Chytridiomycetes</taxon>
        <taxon>Rhizophydiales</taxon>
        <taxon>Rhizophydiales incertae sedis</taxon>
        <taxon>Batrachochytrium</taxon>
    </lineage>
</organism>